<comment type="catalytic activity">
    <reaction evidence="7">
        <text>L-cysteinyl-[protein] + hexadecanoyl-CoA = S-hexadecanoyl-L-cysteinyl-[protein] + CoA</text>
        <dbReference type="Rhea" id="RHEA:36683"/>
        <dbReference type="Rhea" id="RHEA-COMP:10131"/>
        <dbReference type="Rhea" id="RHEA-COMP:11032"/>
        <dbReference type="ChEBI" id="CHEBI:29950"/>
        <dbReference type="ChEBI" id="CHEBI:57287"/>
        <dbReference type="ChEBI" id="CHEBI:57379"/>
        <dbReference type="ChEBI" id="CHEBI:74151"/>
        <dbReference type="EC" id="2.3.1.225"/>
    </reaction>
</comment>
<dbReference type="GO" id="GO:0019706">
    <property type="term" value="F:protein-cysteine S-palmitoyltransferase activity"/>
    <property type="evidence" value="ECO:0007669"/>
    <property type="project" value="UniProtKB-EC"/>
</dbReference>
<comment type="similarity">
    <text evidence="7">Belongs to the DHHC palmitoyltransferase family.</text>
</comment>
<dbReference type="PANTHER" id="PTHR12246">
    <property type="entry name" value="PALMITOYLTRANSFERASE ZDHHC16"/>
    <property type="match status" value="1"/>
</dbReference>
<feature type="transmembrane region" description="Helical" evidence="7">
    <location>
        <begin position="70"/>
        <end position="92"/>
    </location>
</feature>
<dbReference type="AlphaFoldDB" id="A0AB34J3P5"/>
<keyword evidence="4 7" id="KW-1133">Transmembrane helix</keyword>
<dbReference type="Pfam" id="PF01529">
    <property type="entry name" value="DHHC"/>
    <property type="match status" value="1"/>
</dbReference>
<gene>
    <name evidence="9" type="ORF">AB1Y20_005992</name>
</gene>
<accession>A0AB34J3P5</accession>
<protein>
    <recommendedName>
        <fullName evidence="7">Palmitoyltransferase</fullName>
        <ecNumber evidence="7">2.3.1.225</ecNumber>
    </recommendedName>
</protein>
<comment type="domain">
    <text evidence="7">The DHHC domain is required for palmitoyltransferase activity.</text>
</comment>
<evidence type="ECO:0000313" key="10">
    <source>
        <dbReference type="Proteomes" id="UP001515480"/>
    </source>
</evidence>
<dbReference type="Proteomes" id="UP001515480">
    <property type="component" value="Unassembled WGS sequence"/>
</dbReference>
<feature type="domain" description="Palmitoyltransferase DHHC" evidence="8">
    <location>
        <begin position="153"/>
        <end position="276"/>
    </location>
</feature>
<evidence type="ECO:0000256" key="6">
    <source>
        <dbReference type="ARBA" id="ARBA00023315"/>
    </source>
</evidence>
<reference evidence="9 10" key="1">
    <citation type="journal article" date="2024" name="Science">
        <title>Giant polyketide synthase enzymes in the biosynthesis of giant marine polyether toxins.</title>
        <authorList>
            <person name="Fallon T.R."/>
            <person name="Shende V.V."/>
            <person name="Wierzbicki I.H."/>
            <person name="Pendleton A.L."/>
            <person name="Watervoot N.F."/>
            <person name="Auber R.P."/>
            <person name="Gonzalez D.J."/>
            <person name="Wisecaver J.H."/>
            <person name="Moore B.S."/>
        </authorList>
    </citation>
    <scope>NUCLEOTIDE SEQUENCE [LARGE SCALE GENOMIC DNA]</scope>
    <source>
        <strain evidence="9 10">12B1</strain>
    </source>
</reference>
<keyword evidence="10" id="KW-1185">Reference proteome</keyword>
<evidence type="ECO:0000256" key="3">
    <source>
        <dbReference type="ARBA" id="ARBA00022692"/>
    </source>
</evidence>
<keyword evidence="2 7" id="KW-0808">Transferase</keyword>
<organism evidence="9 10">
    <name type="scientific">Prymnesium parvum</name>
    <name type="common">Toxic golden alga</name>
    <dbReference type="NCBI Taxonomy" id="97485"/>
    <lineage>
        <taxon>Eukaryota</taxon>
        <taxon>Haptista</taxon>
        <taxon>Haptophyta</taxon>
        <taxon>Prymnesiophyceae</taxon>
        <taxon>Prymnesiales</taxon>
        <taxon>Prymnesiaceae</taxon>
        <taxon>Prymnesium</taxon>
    </lineage>
</organism>
<dbReference type="InterPro" id="IPR039859">
    <property type="entry name" value="PFA4/ZDH16/20/ERF2-like"/>
</dbReference>
<feature type="transmembrane region" description="Helical" evidence="7">
    <location>
        <begin position="198"/>
        <end position="228"/>
    </location>
</feature>
<dbReference type="InterPro" id="IPR001594">
    <property type="entry name" value="Palmitoyltrfase_DHHC"/>
</dbReference>
<keyword evidence="3 7" id="KW-0812">Transmembrane</keyword>
<dbReference type="EC" id="2.3.1.225" evidence="7"/>
<dbReference type="PROSITE" id="PS50216">
    <property type="entry name" value="DHHC"/>
    <property type="match status" value="1"/>
</dbReference>
<evidence type="ECO:0000256" key="2">
    <source>
        <dbReference type="ARBA" id="ARBA00022679"/>
    </source>
</evidence>
<proteinExistence type="inferred from homology"/>
<evidence type="ECO:0000259" key="8">
    <source>
        <dbReference type="Pfam" id="PF01529"/>
    </source>
</evidence>
<dbReference type="EMBL" id="JBGBPQ010000014">
    <property type="protein sequence ID" value="KAL1511176.1"/>
    <property type="molecule type" value="Genomic_DNA"/>
</dbReference>
<evidence type="ECO:0000256" key="4">
    <source>
        <dbReference type="ARBA" id="ARBA00022989"/>
    </source>
</evidence>
<evidence type="ECO:0000256" key="5">
    <source>
        <dbReference type="ARBA" id="ARBA00023136"/>
    </source>
</evidence>
<comment type="caution">
    <text evidence="9">The sequence shown here is derived from an EMBL/GenBank/DDBJ whole genome shotgun (WGS) entry which is preliminary data.</text>
</comment>
<sequence length="327" mass="37081">MNPADRAPPYYPIALLQPWKRAADALVRTISRGGHALAAIAQPPKEEPPDPWRAAPWRAAPWNQGRANHAHFGLIALLLVLINYAAVVLYPLGAAKVCRGDARGCLIAPAQLVVFHVPLLLAVASWVATCTTDPGSAEVEWWQRYMLKQQPSPERCRKSGLVKPPRSHFDSVTRRLTLNMDHFCPWVVNTVGFYNKKFFILFLFYLNISLGYTLFILGCLIYGTYCCVDTPRFFRMPQTWVLLSITAFDGLLFCLLCIFFVWHIMMVVRNQTTIEAKEPHYDIGCCANIRQVFGSNPWTWFLPCYFDGPEGDGLRWPTRSATMPVML</sequence>
<feature type="transmembrane region" description="Helical" evidence="7">
    <location>
        <begin position="104"/>
        <end position="128"/>
    </location>
</feature>
<keyword evidence="6 7" id="KW-0012">Acyltransferase</keyword>
<feature type="transmembrane region" description="Helical" evidence="7">
    <location>
        <begin position="240"/>
        <end position="265"/>
    </location>
</feature>
<comment type="subcellular location">
    <subcellularLocation>
        <location evidence="1">Membrane</location>
        <topology evidence="1">Multi-pass membrane protein</topology>
    </subcellularLocation>
</comment>
<name>A0AB34J3P5_PRYPA</name>
<evidence type="ECO:0000256" key="1">
    <source>
        <dbReference type="ARBA" id="ARBA00004141"/>
    </source>
</evidence>
<dbReference type="GO" id="GO:0016020">
    <property type="term" value="C:membrane"/>
    <property type="evidence" value="ECO:0007669"/>
    <property type="project" value="UniProtKB-SubCell"/>
</dbReference>
<evidence type="ECO:0000256" key="7">
    <source>
        <dbReference type="RuleBase" id="RU079119"/>
    </source>
</evidence>
<keyword evidence="5 7" id="KW-0472">Membrane</keyword>
<evidence type="ECO:0000313" key="9">
    <source>
        <dbReference type="EMBL" id="KAL1511176.1"/>
    </source>
</evidence>